<dbReference type="PANTHER" id="PTHR31635">
    <property type="entry name" value="REVERSE TRANSCRIPTASE DOMAIN-CONTAINING PROTEIN-RELATED"/>
    <property type="match status" value="1"/>
</dbReference>
<protein>
    <recommendedName>
        <fullName evidence="3">Reverse transcriptase domain-containing protein</fullName>
    </recommendedName>
</protein>
<dbReference type="AlphaFoldDB" id="A0A7J7ZY43"/>
<evidence type="ECO:0000313" key="1">
    <source>
        <dbReference type="EMBL" id="KAF6378975.1"/>
    </source>
</evidence>
<dbReference type="EMBL" id="JABWUV010000002">
    <property type="protein sequence ID" value="KAF6378975.1"/>
    <property type="molecule type" value="Genomic_DNA"/>
</dbReference>
<reference evidence="1 2" key="1">
    <citation type="journal article" date="2020" name="Nature">
        <title>Six reference-quality genomes reveal evolution of bat adaptations.</title>
        <authorList>
            <person name="Jebb D."/>
            <person name="Huang Z."/>
            <person name="Pippel M."/>
            <person name="Hughes G.M."/>
            <person name="Lavrichenko K."/>
            <person name="Devanna P."/>
            <person name="Winkler S."/>
            <person name="Jermiin L.S."/>
            <person name="Skirmuntt E.C."/>
            <person name="Katzourakis A."/>
            <person name="Burkitt-Gray L."/>
            <person name="Ray D.A."/>
            <person name="Sullivan K.A.M."/>
            <person name="Roscito J.G."/>
            <person name="Kirilenko B.M."/>
            <person name="Davalos L.M."/>
            <person name="Corthals A.P."/>
            <person name="Power M.L."/>
            <person name="Jones G."/>
            <person name="Ransome R.D."/>
            <person name="Dechmann D.K.N."/>
            <person name="Locatelli A.G."/>
            <person name="Puechmaille S.J."/>
            <person name="Fedrigo O."/>
            <person name="Jarvis E.D."/>
            <person name="Hiller M."/>
            <person name="Vernes S.C."/>
            <person name="Myers E.W."/>
            <person name="Teeling E.C."/>
        </authorList>
    </citation>
    <scope>NUCLEOTIDE SEQUENCE [LARGE SCALE GENOMIC DNA]</scope>
    <source>
        <strain evidence="1">MMyoMyo1</strain>
        <tissue evidence="1">Flight muscle</tissue>
    </source>
</reference>
<evidence type="ECO:0008006" key="3">
    <source>
        <dbReference type="Google" id="ProtNLM"/>
    </source>
</evidence>
<accession>A0A7J7ZY43</accession>
<organism evidence="1 2">
    <name type="scientific">Myotis myotis</name>
    <name type="common">Greater mouse-eared bat</name>
    <name type="synonym">Vespertilio myotis</name>
    <dbReference type="NCBI Taxonomy" id="51298"/>
    <lineage>
        <taxon>Eukaryota</taxon>
        <taxon>Metazoa</taxon>
        <taxon>Chordata</taxon>
        <taxon>Craniata</taxon>
        <taxon>Vertebrata</taxon>
        <taxon>Euteleostomi</taxon>
        <taxon>Mammalia</taxon>
        <taxon>Eutheria</taxon>
        <taxon>Laurasiatheria</taxon>
        <taxon>Chiroptera</taxon>
        <taxon>Yangochiroptera</taxon>
        <taxon>Vespertilionidae</taxon>
        <taxon>Myotis</taxon>
    </lineage>
</organism>
<dbReference type="PANTHER" id="PTHR31635:SF196">
    <property type="entry name" value="REVERSE TRANSCRIPTASE DOMAIN-CONTAINING PROTEIN-RELATED"/>
    <property type="match status" value="1"/>
</dbReference>
<gene>
    <name evidence="1" type="ORF">mMyoMyo1_009845</name>
</gene>
<name>A0A7J7ZY43_MYOMY</name>
<comment type="caution">
    <text evidence="1">The sequence shown here is derived from an EMBL/GenBank/DDBJ whole genome shotgun (WGS) entry which is preliminary data.</text>
</comment>
<sequence length="135" mass="15627">MPTFTTLIQPNIGSPSHSKQTRRRNKGIQIGKEGVILSLFTDDMILYIETPKDSIKKLLDLTNEFNNIAGYKIHIPISIAFLYTNSANPIYHCNKKLRYLGIKTKKVKDLYSKSHRTLNKEIEEDMNRWENISCL</sequence>
<proteinExistence type="predicted"/>
<evidence type="ECO:0000313" key="2">
    <source>
        <dbReference type="Proteomes" id="UP000527355"/>
    </source>
</evidence>
<keyword evidence="2" id="KW-1185">Reference proteome</keyword>
<dbReference type="Proteomes" id="UP000527355">
    <property type="component" value="Unassembled WGS sequence"/>
</dbReference>